<keyword evidence="7" id="KW-0436">Ligase</keyword>
<feature type="transmembrane region" description="Helical" evidence="5">
    <location>
        <begin position="259"/>
        <end position="284"/>
    </location>
</feature>
<accession>A0ABU0EG38</accession>
<evidence type="ECO:0000256" key="2">
    <source>
        <dbReference type="ARBA" id="ARBA00022692"/>
    </source>
</evidence>
<evidence type="ECO:0000256" key="4">
    <source>
        <dbReference type="ARBA" id="ARBA00023136"/>
    </source>
</evidence>
<feature type="transmembrane region" description="Helical" evidence="5">
    <location>
        <begin position="169"/>
        <end position="185"/>
    </location>
</feature>
<dbReference type="Proteomes" id="UP001239626">
    <property type="component" value="Unassembled WGS sequence"/>
</dbReference>
<feature type="transmembrane region" description="Helical" evidence="5">
    <location>
        <begin position="49"/>
        <end position="69"/>
    </location>
</feature>
<dbReference type="Pfam" id="PF04932">
    <property type="entry name" value="Wzy_C"/>
    <property type="match status" value="1"/>
</dbReference>
<evidence type="ECO:0000256" key="1">
    <source>
        <dbReference type="ARBA" id="ARBA00004141"/>
    </source>
</evidence>
<evidence type="ECO:0000313" key="8">
    <source>
        <dbReference type="Proteomes" id="UP001239626"/>
    </source>
</evidence>
<protein>
    <submittedName>
        <fullName evidence="7">O-antigen ligase</fullName>
    </submittedName>
</protein>
<dbReference type="EMBL" id="JAUSVB010000003">
    <property type="protein sequence ID" value="MDQ0374231.1"/>
    <property type="molecule type" value="Genomic_DNA"/>
</dbReference>
<feature type="transmembrane region" description="Helical" evidence="5">
    <location>
        <begin position="81"/>
        <end position="101"/>
    </location>
</feature>
<evidence type="ECO:0000259" key="6">
    <source>
        <dbReference type="Pfam" id="PF04932"/>
    </source>
</evidence>
<keyword evidence="4 5" id="KW-0472">Membrane</keyword>
<dbReference type="RefSeq" id="WP_307492767.1">
    <property type="nucleotide sequence ID" value="NZ_JAUSVB010000003.1"/>
</dbReference>
<comment type="caution">
    <text evidence="7">The sequence shown here is derived from an EMBL/GenBank/DDBJ whole genome shotgun (WGS) entry which is preliminary data.</text>
</comment>
<gene>
    <name evidence="7" type="ORF">J2X26_002552</name>
</gene>
<keyword evidence="2 5" id="KW-0812">Transmembrane</keyword>
<keyword evidence="3 5" id="KW-1133">Transmembrane helix</keyword>
<feature type="domain" description="O-antigen ligase-related" evidence="6">
    <location>
        <begin position="153"/>
        <end position="276"/>
    </location>
</feature>
<feature type="transmembrane region" description="Helical" evidence="5">
    <location>
        <begin position="121"/>
        <end position="141"/>
    </location>
</feature>
<dbReference type="InterPro" id="IPR051533">
    <property type="entry name" value="WaaL-like"/>
</dbReference>
<dbReference type="GO" id="GO:0016874">
    <property type="term" value="F:ligase activity"/>
    <property type="evidence" value="ECO:0007669"/>
    <property type="project" value="UniProtKB-KW"/>
</dbReference>
<evidence type="ECO:0000256" key="5">
    <source>
        <dbReference type="SAM" id="Phobius"/>
    </source>
</evidence>
<organism evidence="7 8">
    <name type="scientific">Cellulomonas humilata</name>
    <dbReference type="NCBI Taxonomy" id="144055"/>
    <lineage>
        <taxon>Bacteria</taxon>
        <taxon>Bacillati</taxon>
        <taxon>Actinomycetota</taxon>
        <taxon>Actinomycetes</taxon>
        <taxon>Micrococcales</taxon>
        <taxon>Cellulomonadaceae</taxon>
        <taxon>Cellulomonas</taxon>
    </lineage>
</organism>
<feature type="transmembrane region" description="Helical" evidence="5">
    <location>
        <begin position="190"/>
        <end position="208"/>
    </location>
</feature>
<evidence type="ECO:0000313" key="7">
    <source>
        <dbReference type="EMBL" id="MDQ0374231.1"/>
    </source>
</evidence>
<keyword evidence="8" id="KW-1185">Reference proteome</keyword>
<dbReference type="PANTHER" id="PTHR37422">
    <property type="entry name" value="TEICHURONIC ACID BIOSYNTHESIS PROTEIN TUAE"/>
    <property type="match status" value="1"/>
</dbReference>
<feature type="transmembrane region" description="Helical" evidence="5">
    <location>
        <begin position="148"/>
        <end position="163"/>
    </location>
</feature>
<proteinExistence type="predicted"/>
<dbReference type="InterPro" id="IPR007016">
    <property type="entry name" value="O-antigen_ligase-rel_domated"/>
</dbReference>
<evidence type="ECO:0000256" key="3">
    <source>
        <dbReference type="ARBA" id="ARBA00022989"/>
    </source>
</evidence>
<dbReference type="PANTHER" id="PTHR37422:SF13">
    <property type="entry name" value="LIPOPOLYSACCHARIDE BIOSYNTHESIS PROTEIN PA4999-RELATED"/>
    <property type="match status" value="1"/>
</dbReference>
<comment type="subcellular location">
    <subcellularLocation>
        <location evidence="1">Membrane</location>
        <topology evidence="1">Multi-pass membrane protein</topology>
    </subcellularLocation>
</comment>
<name>A0ABU0EG38_9CELL</name>
<sequence length="341" mass="35333">MLFLAVVLAVAWVPARPDRPDLLVQVGALGLAAAALVSSLPSPHRGTSLAQTAVLLVMLVMVVGTGYSRWRPAPGLLRGDLVAMTVTGSFWSLTSTALVLAKEPWAIGPYGRAVGVFSNANYLGMVSATSLVTALALTLGVTDVRRRRWAFAATFVLLVPVALSQSRGAALAAAAGVIVTLLALGRSRAALAALVAGLAAAVGAALLVPDLLSRLPTDDVTSGRWALWRTLLELWAQHPVVGIGYRTTELVAGMSAHNILLATLVETGVIGLLALLAVMVGALWSGRRSPLLGAVVCVLVAEQSESTLFGWAGPTALTAWLVLIAHGRWGQAQKVAKLSAV</sequence>
<reference evidence="7 8" key="1">
    <citation type="submission" date="2023-07" db="EMBL/GenBank/DDBJ databases">
        <title>Sorghum-associated microbial communities from plants grown in Nebraska, USA.</title>
        <authorList>
            <person name="Schachtman D."/>
        </authorList>
    </citation>
    <scope>NUCLEOTIDE SEQUENCE [LARGE SCALE GENOMIC DNA]</scope>
    <source>
        <strain evidence="7 8">BE332</strain>
    </source>
</reference>